<dbReference type="PRINTS" id="PR00037">
    <property type="entry name" value="HTHLACR"/>
</dbReference>
<dbReference type="EMBL" id="JAUSWH010000003">
    <property type="protein sequence ID" value="MDQ0455192.1"/>
    <property type="molecule type" value="Genomic_DNA"/>
</dbReference>
<dbReference type="PANTHER" id="PTHR30363:SF4">
    <property type="entry name" value="GLYCEROL-3-PHOSPHATE REGULON REPRESSOR"/>
    <property type="match status" value="1"/>
</dbReference>
<dbReference type="Pfam" id="PF00455">
    <property type="entry name" value="DeoRC"/>
    <property type="match status" value="1"/>
</dbReference>
<keyword evidence="4" id="KW-0804">Transcription</keyword>
<evidence type="ECO:0000313" key="6">
    <source>
        <dbReference type="EMBL" id="MDQ0455192.1"/>
    </source>
</evidence>
<reference evidence="6 7" key="1">
    <citation type="submission" date="2023-07" db="EMBL/GenBank/DDBJ databases">
        <title>Genomic Encyclopedia of Type Strains, Phase IV (KMG-IV): sequencing the most valuable type-strain genomes for metagenomic binning, comparative biology and taxonomic classification.</title>
        <authorList>
            <person name="Goeker M."/>
        </authorList>
    </citation>
    <scope>NUCLEOTIDE SEQUENCE [LARGE SCALE GENOMIC DNA]</scope>
    <source>
        <strain evidence="6 7">DSM 100301</strain>
    </source>
</reference>
<dbReference type="SMART" id="SM00420">
    <property type="entry name" value="HTH_DEOR"/>
    <property type="match status" value="1"/>
</dbReference>
<keyword evidence="1" id="KW-0678">Repressor</keyword>
<dbReference type="InterPro" id="IPR050313">
    <property type="entry name" value="Carb_Metab_HTH_regulators"/>
</dbReference>
<dbReference type="InterPro" id="IPR001034">
    <property type="entry name" value="DeoR_HTH"/>
</dbReference>
<dbReference type="SMART" id="SM01134">
    <property type="entry name" value="DeoRC"/>
    <property type="match status" value="1"/>
</dbReference>
<evidence type="ECO:0000256" key="4">
    <source>
        <dbReference type="ARBA" id="ARBA00023163"/>
    </source>
</evidence>
<dbReference type="Gene3D" id="3.40.50.1360">
    <property type="match status" value="1"/>
</dbReference>
<dbReference type="InterPro" id="IPR014036">
    <property type="entry name" value="DeoR-like_C"/>
</dbReference>
<dbReference type="PROSITE" id="PS51000">
    <property type="entry name" value="HTH_DEOR_2"/>
    <property type="match status" value="1"/>
</dbReference>
<dbReference type="InterPro" id="IPR037171">
    <property type="entry name" value="NagB/RpiA_transferase-like"/>
</dbReference>
<keyword evidence="3" id="KW-0238">DNA-binding</keyword>
<evidence type="ECO:0000259" key="5">
    <source>
        <dbReference type="PROSITE" id="PS51000"/>
    </source>
</evidence>
<accession>A0ABU0IAD1</accession>
<dbReference type="InterPro" id="IPR036390">
    <property type="entry name" value="WH_DNA-bd_sf"/>
</dbReference>
<dbReference type="SUPFAM" id="SSF100950">
    <property type="entry name" value="NagB/RpiA/CoA transferase-like"/>
    <property type="match status" value="1"/>
</dbReference>
<dbReference type="Pfam" id="PF08220">
    <property type="entry name" value="HTH_DeoR"/>
    <property type="match status" value="1"/>
</dbReference>
<keyword evidence="7" id="KW-1185">Reference proteome</keyword>
<comment type="caution">
    <text evidence="6">The sequence shown here is derived from an EMBL/GenBank/DDBJ whole genome shotgun (WGS) entry which is preliminary data.</text>
</comment>
<evidence type="ECO:0000313" key="7">
    <source>
        <dbReference type="Proteomes" id="UP001235269"/>
    </source>
</evidence>
<dbReference type="InterPro" id="IPR018356">
    <property type="entry name" value="Tscrpt_reg_HTH_DeoR_CS"/>
</dbReference>
<protein>
    <submittedName>
        <fullName evidence="6">DeoR/GlpR family transcriptional regulator of sugar metabolism</fullName>
    </submittedName>
</protein>
<proteinExistence type="predicted"/>
<gene>
    <name evidence="6" type="ORF">QO005_001522</name>
</gene>
<evidence type="ECO:0000256" key="3">
    <source>
        <dbReference type="ARBA" id="ARBA00023125"/>
    </source>
</evidence>
<feature type="domain" description="HTH deoR-type" evidence="5">
    <location>
        <begin position="3"/>
        <end position="58"/>
    </location>
</feature>
<keyword evidence="2" id="KW-0805">Transcription regulation</keyword>
<name>A0ABU0IAD1_9HYPH</name>
<dbReference type="Proteomes" id="UP001235269">
    <property type="component" value="Unassembled WGS sequence"/>
</dbReference>
<dbReference type="SUPFAM" id="SSF46785">
    <property type="entry name" value="Winged helix' DNA-binding domain"/>
    <property type="match status" value="1"/>
</dbReference>
<dbReference type="PANTHER" id="PTHR30363">
    <property type="entry name" value="HTH-TYPE TRANSCRIPTIONAL REGULATOR SRLR-RELATED"/>
    <property type="match status" value="1"/>
</dbReference>
<dbReference type="PROSITE" id="PS00894">
    <property type="entry name" value="HTH_DEOR_1"/>
    <property type="match status" value="1"/>
</dbReference>
<dbReference type="RefSeq" id="WP_307157377.1">
    <property type="nucleotide sequence ID" value="NZ_JAUSWH010000003.1"/>
</dbReference>
<organism evidence="6 7">
    <name type="scientific">Rhizobium paknamense</name>
    <dbReference type="NCBI Taxonomy" id="1206817"/>
    <lineage>
        <taxon>Bacteria</taxon>
        <taxon>Pseudomonadati</taxon>
        <taxon>Pseudomonadota</taxon>
        <taxon>Alphaproteobacteria</taxon>
        <taxon>Hyphomicrobiales</taxon>
        <taxon>Rhizobiaceae</taxon>
        <taxon>Rhizobium/Agrobacterium group</taxon>
        <taxon>Rhizobium</taxon>
    </lineage>
</organism>
<evidence type="ECO:0000256" key="1">
    <source>
        <dbReference type="ARBA" id="ARBA00022491"/>
    </source>
</evidence>
<evidence type="ECO:0000256" key="2">
    <source>
        <dbReference type="ARBA" id="ARBA00023015"/>
    </source>
</evidence>
<sequence>MLTSQRKALILDRLRQTGRAVAKEIAMELALSEDTIRRDMRDMAAAGLLQRVHGGALPLSPELPDFTARKSRATAEKQALAAQAVTLVEAGQTLFLDGGTTNAEIARRLPAGTGLTVITHSPTIACELENRRDIDVILLGGRLYRHSMVAMGTETAAAIGRLRPDLFFLGATALHPQAGASTGDHEEAAIKRMIASVSRRTCLCVTAEKLDRVSPHIILPVDAIALAILPEDIGEARRKPYEAAGLIA</sequence>